<dbReference type="HAMAP" id="MF_00663">
    <property type="entry name" value="PS_decarb_PSD_B_type2"/>
    <property type="match status" value="1"/>
</dbReference>
<organism evidence="13 14">
    <name type="scientific">Candida verbasci</name>
    <dbReference type="NCBI Taxonomy" id="1227364"/>
    <lineage>
        <taxon>Eukaryota</taxon>
        <taxon>Fungi</taxon>
        <taxon>Dikarya</taxon>
        <taxon>Ascomycota</taxon>
        <taxon>Saccharomycotina</taxon>
        <taxon>Pichiomycetes</taxon>
        <taxon>Debaryomycetaceae</taxon>
        <taxon>Candida/Lodderomyces clade</taxon>
        <taxon>Candida</taxon>
    </lineage>
</organism>
<accession>A0A9W4TZ73</accession>
<evidence type="ECO:0000256" key="4">
    <source>
        <dbReference type="ARBA" id="ARBA00023098"/>
    </source>
</evidence>
<dbReference type="InterPro" id="IPR033179">
    <property type="entry name" value="PSD_type2_pro"/>
</dbReference>
<comment type="caution">
    <text evidence="13">The sequence shown here is derived from an EMBL/GenBank/DDBJ whole genome shotgun (WGS) entry which is preliminary data.</text>
</comment>
<name>A0A9W4TZ73_9ASCO</name>
<reference evidence="13" key="1">
    <citation type="submission" date="2022-12" db="EMBL/GenBank/DDBJ databases">
        <authorList>
            <person name="Brejova B."/>
        </authorList>
    </citation>
    <scope>NUCLEOTIDE SEQUENCE</scope>
</reference>
<feature type="active site" description="Charge relay system; for autoendoproteolytic cleavage activity" evidence="11">
    <location>
        <position position="843"/>
    </location>
</feature>
<comment type="similarity">
    <text evidence="11">Belongs to the phosphatidylserine decarboxylase family. PSD-B subfamily. Eukaryotic type II sub-subfamily.</text>
</comment>
<dbReference type="PROSITE" id="PS50004">
    <property type="entry name" value="C2"/>
    <property type="match status" value="2"/>
</dbReference>
<proteinExistence type="inferred from homology"/>
<evidence type="ECO:0000256" key="5">
    <source>
        <dbReference type="ARBA" id="ARBA00023136"/>
    </source>
</evidence>
<protein>
    <recommendedName>
        <fullName evidence="11">Phosphatidylserine decarboxylase proenzyme 2</fullName>
        <ecNumber evidence="11">4.1.1.65</ecNumber>
    </recommendedName>
    <component>
        <recommendedName>
            <fullName evidence="11">Phosphatidylserine decarboxylase 2 beta chain</fullName>
        </recommendedName>
    </component>
    <component>
        <recommendedName>
            <fullName evidence="11">Phosphatidylserine decarboxylase 2 alpha chain</fullName>
        </recommendedName>
    </component>
</protein>
<sequence>MRIRRSKHKSSLLSLKINIDRAANLVSNEQLTKTSINPICQVHFNNKKYSTSKKLNTNQPSWDDSITIPLKKSNSSSILILSVWDKHKRYKTYLGELRLSIQNLFLDGSKFSPMVELKWYKLSSNASIHSFTTGSILCSFELIRKTDDLQSSFKEWINEIIIDETLIIPNDQGFYNDALIDDTSTDVESNIEDVTSISESSIMSSDENIFNTSPKKSKFRKSKKLKGFNGFELSSRSVMGVLFIEILSCEDLPPLTNFTRTTFDMDPFVVVTFGKKTFRTSWKRHTLNPIFNERLAFEVLNNESNYNIQFNILDKDHFSFHDKVASISLPVKDLTNNATVIDDSEEEGFTTGDNENKSVKILEDDNLHSIERKRRLKRKKVISSYVDTSKFKVLLLSLVVKNEKYQEHNSTLKIRVRFETYFELRKKFWKYLLDQYKLEDTDDFDYFELISLLDTLGCLNSDELIETFFSNLGKSSWGGDKLTTNETIQQLEQHIISNQNPNDKIFEIERCPICDQQRFNKKQDLDIITHFAICASKDWSIVNKLLVNSYVSPTQATKKWFSKALIKLTYGKYKLGGNSANILVQDRLTGIILEEKMSVYVRLGIRLLYKGLDKAKSKPIRILLKKLSVKQGKKFDSPNSKNDIASFIKFHKLDLSDCLITDPTQFETFNTFFFRKLKKGARPIEGNEDIIVSPADCRCAAFETVNDATNLWIKGRNFTLPKLFNSNQFENTNLAKSSECSLGVFRLAPQDYHRFHSPVTGIIKDIKHIDGEYYTVNPMAIRSELDVFGENVRSIIPIKTEQFGTVIMIAIGAMMVGSIVLSVKPGDPISRGDEVGYFKFGGSTIILLIEKQYFQFDSDLINNSSQCIETLCRVGQSIGHNKKINEISRDHVDFDKLDKSKKINLIRVLTGGDINDVDKLSNWEATNLINDLSLEDNYDLDSEESIE</sequence>
<feature type="domain" description="C2" evidence="12">
    <location>
        <begin position="222"/>
        <end position="345"/>
    </location>
</feature>
<keyword evidence="11" id="KW-0333">Golgi apparatus</keyword>
<evidence type="ECO:0000256" key="11">
    <source>
        <dbReference type="HAMAP-Rule" id="MF_03209"/>
    </source>
</evidence>
<feature type="active site" description="Charge relay system; for autoendoproteolytic cleavage activity" evidence="11">
    <location>
        <position position="756"/>
    </location>
</feature>
<dbReference type="InterPro" id="IPR033177">
    <property type="entry name" value="PSD-B"/>
</dbReference>
<evidence type="ECO:0000256" key="6">
    <source>
        <dbReference type="ARBA" id="ARBA00023145"/>
    </source>
</evidence>
<evidence type="ECO:0000256" key="1">
    <source>
        <dbReference type="ARBA" id="ARBA00005189"/>
    </source>
</evidence>
<dbReference type="EC" id="4.1.1.65" evidence="11"/>
<keyword evidence="6 11" id="KW-0865">Zymogen</keyword>
<keyword evidence="5 11" id="KW-0472">Membrane</keyword>
<evidence type="ECO:0000313" key="13">
    <source>
        <dbReference type="EMBL" id="CAI5759702.1"/>
    </source>
</evidence>
<feature type="site" description="Cleavage (non-hydrolytic); by autocatalysis" evidence="11">
    <location>
        <begin position="842"/>
        <end position="843"/>
    </location>
</feature>
<dbReference type="SUPFAM" id="SSF49562">
    <property type="entry name" value="C2 domain (Calcium/lipid-binding domain, CaLB)"/>
    <property type="match status" value="2"/>
</dbReference>
<dbReference type="InterPro" id="IPR000008">
    <property type="entry name" value="C2_dom"/>
</dbReference>
<dbReference type="Proteomes" id="UP001152885">
    <property type="component" value="Unassembled WGS sequence"/>
</dbReference>
<dbReference type="PANTHER" id="PTHR10067:SF17">
    <property type="entry name" value="PHOSPHATIDYLSERINE DECARBOXYLASE PROENZYME 2"/>
    <property type="match status" value="1"/>
</dbReference>
<feature type="domain" description="C2" evidence="12">
    <location>
        <begin position="1"/>
        <end position="114"/>
    </location>
</feature>
<dbReference type="NCBIfam" id="TIGR00163">
    <property type="entry name" value="PS_decarb"/>
    <property type="match status" value="1"/>
</dbReference>
<evidence type="ECO:0000256" key="10">
    <source>
        <dbReference type="ARBA" id="ARBA00023317"/>
    </source>
</evidence>
<keyword evidence="7 11" id="KW-0594">Phospholipid biosynthesis</keyword>
<dbReference type="EMBL" id="CANTUO010000005">
    <property type="protein sequence ID" value="CAI5759702.1"/>
    <property type="molecule type" value="Genomic_DNA"/>
</dbReference>
<dbReference type="GO" id="GO:0010008">
    <property type="term" value="C:endosome membrane"/>
    <property type="evidence" value="ECO:0007669"/>
    <property type="project" value="UniProtKB-SubCell"/>
</dbReference>
<comment type="subcellular location">
    <subcellularLocation>
        <location evidence="11">Golgi apparatus membrane</location>
        <topology evidence="11">Peripheral membrane protein</topology>
        <orientation evidence="11">Cytoplasmic side</orientation>
    </subcellularLocation>
    <subcellularLocation>
        <location evidence="11">Endosome membrane</location>
        <topology evidence="11">Peripheral membrane protein</topology>
        <orientation evidence="11">Cytoplasmic side</orientation>
    </subcellularLocation>
</comment>
<dbReference type="AlphaFoldDB" id="A0A9W4TZ73"/>
<evidence type="ECO:0000256" key="8">
    <source>
        <dbReference type="ARBA" id="ARBA00023239"/>
    </source>
</evidence>
<dbReference type="InterPro" id="IPR035892">
    <property type="entry name" value="C2_domain_sf"/>
</dbReference>
<dbReference type="GO" id="GO:0000139">
    <property type="term" value="C:Golgi membrane"/>
    <property type="evidence" value="ECO:0007669"/>
    <property type="project" value="UniProtKB-SubCell"/>
</dbReference>
<comment type="pathway">
    <text evidence="11">Phospholipid metabolism; phosphatidylethanolamine biosynthesis; phosphatidylethanolamine from CDP-diacylglycerol: step 2/2.</text>
</comment>
<keyword evidence="4 11" id="KW-0443">Lipid metabolism</keyword>
<evidence type="ECO:0000256" key="7">
    <source>
        <dbReference type="ARBA" id="ARBA00023209"/>
    </source>
</evidence>
<dbReference type="Pfam" id="PF02666">
    <property type="entry name" value="PS_Dcarbxylase"/>
    <property type="match status" value="1"/>
</dbReference>
<dbReference type="InterPro" id="IPR003817">
    <property type="entry name" value="PS_Dcarbxylase"/>
</dbReference>
<comment type="catalytic activity">
    <reaction evidence="11">
        <text>a 1,2-diacyl-sn-glycero-3-phospho-L-serine + H(+) = a 1,2-diacyl-sn-glycero-3-phosphoethanolamine + CO2</text>
        <dbReference type="Rhea" id="RHEA:20828"/>
        <dbReference type="ChEBI" id="CHEBI:15378"/>
        <dbReference type="ChEBI" id="CHEBI:16526"/>
        <dbReference type="ChEBI" id="CHEBI:57262"/>
        <dbReference type="ChEBI" id="CHEBI:64612"/>
        <dbReference type="EC" id="4.1.1.65"/>
    </reaction>
</comment>
<gene>
    <name evidence="11" type="primary">PSD2</name>
    <name evidence="13" type="ORF">CANVERA_P4213</name>
</gene>
<keyword evidence="14" id="KW-1185">Reference proteome</keyword>
<comment type="domain">
    <text evidence="11">The C2 domains have an essential, but non-catalytic function. They may facilitate interactions with other proteins and are required for lipid transport function.</text>
</comment>
<evidence type="ECO:0000256" key="9">
    <source>
        <dbReference type="ARBA" id="ARBA00023264"/>
    </source>
</evidence>
<dbReference type="SMART" id="SM00239">
    <property type="entry name" value="C2"/>
    <property type="match status" value="2"/>
</dbReference>
<dbReference type="Pfam" id="PF00168">
    <property type="entry name" value="C2"/>
    <property type="match status" value="2"/>
</dbReference>
<keyword evidence="2 11" id="KW-0444">Lipid biosynthesis</keyword>
<evidence type="ECO:0000259" key="12">
    <source>
        <dbReference type="PROSITE" id="PS50004"/>
    </source>
</evidence>
<feature type="active site" description="Schiff-base intermediate with substrate; via pyruvic acid; for decarboxylase activity" evidence="11">
    <location>
        <position position="843"/>
    </location>
</feature>
<comment type="subunit">
    <text evidence="11">Heterodimer of a large membrane-associated beta subunit and a small pyruvoyl-containing alpha subunit. Interacts with pstB2. This interaction may be a means to structurally tether the donor membrane (ER) harboring PstB2 to acceptor membranes (Golgi/endosomes) harboring PSD2 during PtdSer transport to the site of PtdEtn synthesis.</text>
</comment>
<comment type="PTM">
    <text evidence="11">Is synthesized initially as an inactive proenzyme. Formation of the active enzyme involves a self-maturation process in which the active site pyruvoyl group is generated from an internal serine residue via an autocatalytic post-translational modification. Two non-identical subunits are generated from the proenzyme in this reaction, and the pyruvate is formed at the N-terminus of the alpha chain, which is derived from the carboxyl end of the proenzyme. The autoendoproteolytic cleavage occurs by a canonical serine protease mechanism, in which the side chain hydroxyl group of the serine supplies its oxygen atom to form the C-terminus of the beta chain, while the remainder of the serine residue undergoes an oxidative deamination to produce ammonia and the pyruvoyl prosthetic group on the alpha chain. During this reaction, the Ser that is part of the protease active site of the proenzyme becomes the pyruvoyl prosthetic group, which constitutes an essential element of the active site of the mature decarboxylase.</text>
</comment>
<comment type="pathway">
    <text evidence="1">Lipid metabolism.</text>
</comment>
<feature type="modified residue" description="Pyruvic acid (Ser); by autocatalysis" evidence="11">
    <location>
        <position position="843"/>
    </location>
</feature>
<feature type="chain" id="PRO_5041026800" description="Phosphatidylserine decarboxylase 2 alpha chain" evidence="11">
    <location>
        <begin position="843"/>
        <end position="947"/>
    </location>
</feature>
<feature type="active site" description="Charge relay system; for autoendoproteolytic cleavage activity" evidence="11">
    <location>
        <position position="696"/>
    </location>
</feature>
<keyword evidence="9 11" id="KW-1208">Phospholipid metabolism</keyword>
<dbReference type="PANTHER" id="PTHR10067">
    <property type="entry name" value="PHOSPHATIDYLSERINE DECARBOXYLASE"/>
    <property type="match status" value="1"/>
</dbReference>
<dbReference type="Gene3D" id="2.60.40.150">
    <property type="entry name" value="C2 domain"/>
    <property type="match status" value="2"/>
</dbReference>
<dbReference type="OrthoDB" id="67700at2759"/>
<evidence type="ECO:0000313" key="14">
    <source>
        <dbReference type="Proteomes" id="UP001152885"/>
    </source>
</evidence>
<evidence type="ECO:0000256" key="3">
    <source>
        <dbReference type="ARBA" id="ARBA00022793"/>
    </source>
</evidence>
<evidence type="ECO:0000256" key="2">
    <source>
        <dbReference type="ARBA" id="ARBA00022516"/>
    </source>
</evidence>
<dbReference type="GO" id="GO:0005795">
    <property type="term" value="C:Golgi stack"/>
    <property type="evidence" value="ECO:0007669"/>
    <property type="project" value="UniProtKB-UniRule"/>
</dbReference>
<keyword evidence="10 11" id="KW-0670">Pyruvate</keyword>
<comment type="function">
    <text evidence="11">Catalyzes the formation of phosphatidylethanolamine (PtdEtn) from phosphatidylserine (PtdSer). Plays a central role in phospholipid metabolism and in the interorganelle trafficking of phosphatidylserine.</text>
</comment>
<dbReference type="GO" id="GO:0004609">
    <property type="term" value="F:phosphatidylserine decarboxylase activity"/>
    <property type="evidence" value="ECO:0007669"/>
    <property type="project" value="UniProtKB-UniRule"/>
</dbReference>
<dbReference type="GO" id="GO:0016540">
    <property type="term" value="P:protein autoprocessing"/>
    <property type="evidence" value="ECO:0007669"/>
    <property type="project" value="UniProtKB-UniRule"/>
</dbReference>
<dbReference type="CDD" id="cd04039">
    <property type="entry name" value="C2_PSD"/>
    <property type="match status" value="1"/>
</dbReference>
<keyword evidence="3 11" id="KW-0210">Decarboxylase</keyword>
<keyword evidence="8 11" id="KW-0456">Lyase</keyword>
<comment type="cofactor">
    <cofactor evidence="11">
        <name>pyruvate</name>
        <dbReference type="ChEBI" id="CHEBI:15361"/>
    </cofactor>
    <text evidence="11">Binds 1 pyruvoyl group covalently per subunit.</text>
</comment>
<keyword evidence="11" id="KW-0967">Endosome</keyword>
<feature type="chain" id="PRO_5041026799" description="Phosphatidylserine decarboxylase 2 beta chain" evidence="11">
    <location>
        <begin position="1"/>
        <end position="842"/>
    </location>
</feature>
<dbReference type="GO" id="GO:0006646">
    <property type="term" value="P:phosphatidylethanolamine biosynthetic process"/>
    <property type="evidence" value="ECO:0007669"/>
    <property type="project" value="UniProtKB-UniRule"/>
</dbReference>